<dbReference type="Proteomes" id="UP000011668">
    <property type="component" value="Unassembled WGS sequence"/>
</dbReference>
<dbReference type="SUPFAM" id="SSF103506">
    <property type="entry name" value="Mitochondrial carrier"/>
    <property type="match status" value="1"/>
</dbReference>
<keyword evidence="8" id="KW-1185">Reference proteome</keyword>
<dbReference type="GO" id="GO:1904983">
    <property type="term" value="P:glycine import into mitochondrion"/>
    <property type="evidence" value="ECO:0007669"/>
    <property type="project" value="TreeGrafter"/>
</dbReference>
<accession>L8WKU6</accession>
<evidence type="ECO:0000256" key="5">
    <source>
        <dbReference type="PROSITE-ProRule" id="PRU00282"/>
    </source>
</evidence>
<reference evidence="7 8" key="1">
    <citation type="journal article" date="2013" name="Nat. Commun.">
        <title>The evolution and pathogenic mechanisms of the rice sheath blight pathogen.</title>
        <authorList>
            <person name="Zheng A."/>
            <person name="Lin R."/>
            <person name="Xu L."/>
            <person name="Qin P."/>
            <person name="Tang C."/>
            <person name="Ai P."/>
            <person name="Zhang D."/>
            <person name="Liu Y."/>
            <person name="Sun Z."/>
            <person name="Feng H."/>
            <person name="Wang Y."/>
            <person name="Chen Y."/>
            <person name="Liang X."/>
            <person name="Fu R."/>
            <person name="Li Q."/>
            <person name="Zhang J."/>
            <person name="Yu X."/>
            <person name="Xie Z."/>
            <person name="Ding L."/>
            <person name="Guan P."/>
            <person name="Tang J."/>
            <person name="Liang Y."/>
            <person name="Wang S."/>
            <person name="Deng Q."/>
            <person name="Li S."/>
            <person name="Zhu J."/>
            <person name="Wang L."/>
            <person name="Liu H."/>
            <person name="Li P."/>
        </authorList>
    </citation>
    <scope>NUCLEOTIDE SEQUENCE [LARGE SCALE GENOMIC DNA]</scope>
    <source>
        <strain evidence="8">AG-1 IA</strain>
    </source>
</reference>
<comment type="similarity">
    <text evidence="6">Belongs to the mitochondrial carrier (TC 2.A.29) family.</text>
</comment>
<feature type="repeat" description="Solcar" evidence="5">
    <location>
        <begin position="292"/>
        <end position="369"/>
    </location>
</feature>
<dbReference type="InterPro" id="IPR018108">
    <property type="entry name" value="MCP_transmembrane"/>
</dbReference>
<feature type="repeat" description="Solcar" evidence="5">
    <location>
        <begin position="210"/>
        <end position="291"/>
    </location>
</feature>
<sequence length="392" mass="43577">MHQSCMRSTNPSNVLKILNTSNGTFSNIWAHSTETLISRTLLPKYLKCVACRHSERLAYSTRTRAGQNKDFLVVSLSSLPSFPSLPSLPILERCSASYLGPRRCHVGAGLIGRAPAIGPGQDSAAKRREWKVGCLVTTLAFFRQITQGHSWDTRDREEYCGQERYYWTLERFDTYSCESVRGRLVKFPSLAAPSSTANEKGSALPKLRPEANLASGACTRVAVGFLLSPLAVLKTRFESGAFEYTSIPQGLRSLVQTSGIRGLWQGFLPSVFRDAPYAGLFVASYEAAKNHGGMFAGSFATFMTHPFDMVKTSMQVRSEPEFNSFRGTFSAILRESGLLGFYSGMSLRMTRKMCSSAIGWTVYEGMLLAFKKRDELLRQREQRHESVTTITA</sequence>
<dbReference type="GO" id="GO:0005739">
    <property type="term" value="C:mitochondrion"/>
    <property type="evidence" value="ECO:0007669"/>
    <property type="project" value="TreeGrafter"/>
</dbReference>
<dbReference type="InterPro" id="IPR023395">
    <property type="entry name" value="MCP_dom_sf"/>
</dbReference>
<keyword evidence="6" id="KW-0813">Transport</keyword>
<dbReference type="STRING" id="983506.L8WKU6"/>
<evidence type="ECO:0000256" key="2">
    <source>
        <dbReference type="ARBA" id="ARBA00022692"/>
    </source>
</evidence>
<evidence type="ECO:0000256" key="1">
    <source>
        <dbReference type="ARBA" id="ARBA00004141"/>
    </source>
</evidence>
<evidence type="ECO:0000256" key="4">
    <source>
        <dbReference type="ARBA" id="ARBA00023136"/>
    </source>
</evidence>
<dbReference type="AlphaFoldDB" id="L8WKU6"/>
<dbReference type="GO" id="GO:0016020">
    <property type="term" value="C:membrane"/>
    <property type="evidence" value="ECO:0007669"/>
    <property type="project" value="UniProtKB-SubCell"/>
</dbReference>
<dbReference type="GO" id="GO:0015187">
    <property type="term" value="F:glycine transmembrane transporter activity"/>
    <property type="evidence" value="ECO:0007669"/>
    <property type="project" value="TreeGrafter"/>
</dbReference>
<name>L8WKU6_THACA</name>
<dbReference type="HOGENOM" id="CLU_704332_0_0_1"/>
<evidence type="ECO:0000256" key="3">
    <source>
        <dbReference type="ARBA" id="ARBA00022989"/>
    </source>
</evidence>
<evidence type="ECO:0000313" key="7">
    <source>
        <dbReference type="EMBL" id="ELU37357.1"/>
    </source>
</evidence>
<dbReference type="PANTHER" id="PTHR46181">
    <property type="entry name" value="MITOCHONDRIAL GLYCINE TRANSPORTER"/>
    <property type="match status" value="1"/>
</dbReference>
<protein>
    <recommendedName>
        <fullName evidence="9">Mitochondrial carrier protein</fullName>
    </recommendedName>
</protein>
<evidence type="ECO:0000256" key="6">
    <source>
        <dbReference type="RuleBase" id="RU000488"/>
    </source>
</evidence>
<dbReference type="OrthoDB" id="1924968at2759"/>
<evidence type="ECO:0000313" key="8">
    <source>
        <dbReference type="Proteomes" id="UP000011668"/>
    </source>
</evidence>
<evidence type="ECO:0008006" key="9">
    <source>
        <dbReference type="Google" id="ProtNLM"/>
    </source>
</evidence>
<dbReference type="PANTHER" id="PTHR46181:SF3">
    <property type="entry name" value="MITOCHONDRIAL GLYCINE TRANSPORTER"/>
    <property type="match status" value="1"/>
</dbReference>
<organism evidence="7 8">
    <name type="scientific">Thanatephorus cucumeris (strain AG1-IA)</name>
    <name type="common">Rice sheath blight fungus</name>
    <name type="synonym">Rhizoctonia solani</name>
    <dbReference type="NCBI Taxonomy" id="983506"/>
    <lineage>
        <taxon>Eukaryota</taxon>
        <taxon>Fungi</taxon>
        <taxon>Dikarya</taxon>
        <taxon>Basidiomycota</taxon>
        <taxon>Agaricomycotina</taxon>
        <taxon>Agaricomycetes</taxon>
        <taxon>Cantharellales</taxon>
        <taxon>Ceratobasidiaceae</taxon>
        <taxon>Rhizoctonia</taxon>
        <taxon>Rhizoctonia solani AG-1</taxon>
    </lineage>
</organism>
<proteinExistence type="inferred from homology"/>
<dbReference type="EMBL" id="AFRT01002695">
    <property type="protein sequence ID" value="ELU37357.1"/>
    <property type="molecule type" value="Genomic_DNA"/>
</dbReference>
<keyword evidence="2 5" id="KW-0812">Transmembrane</keyword>
<dbReference type="Gene3D" id="1.50.40.10">
    <property type="entry name" value="Mitochondrial carrier domain"/>
    <property type="match status" value="1"/>
</dbReference>
<comment type="caution">
    <text evidence="7">The sequence shown here is derived from an EMBL/GenBank/DDBJ whole genome shotgun (WGS) entry which is preliminary data.</text>
</comment>
<gene>
    <name evidence="7" type="ORF">AG1IA_08620</name>
</gene>
<dbReference type="Pfam" id="PF00153">
    <property type="entry name" value="Mito_carr"/>
    <property type="match status" value="2"/>
</dbReference>
<keyword evidence="4 5" id="KW-0472">Membrane</keyword>
<dbReference type="PROSITE" id="PS50920">
    <property type="entry name" value="SOLCAR"/>
    <property type="match status" value="2"/>
</dbReference>
<keyword evidence="3" id="KW-1133">Transmembrane helix</keyword>
<comment type="subcellular location">
    <subcellularLocation>
        <location evidence="1">Membrane</location>
        <topology evidence="1">Multi-pass membrane protein</topology>
    </subcellularLocation>
</comment>